<sequence>MRQVNVEIVHLTGIDVLPAGRVRLVGQTHLDAVDLGQYPVELRGGRSAGPDPDLERFAALVRPHDASREGERDFLRIPGSGEAAHPDIRAGGDKGGRLVRRHNPVSQDGIQDPSTVSRTPSSASPHRAGHRSARAGLQCWPRCRSQCNASDEGAIAPLSRSHSFFSLREKGLAATDYPNTAQQAREDAA</sequence>
<dbReference type="EMBL" id="FMVJ01000009">
    <property type="protein sequence ID" value="SCY97252.1"/>
    <property type="molecule type" value="Genomic_DNA"/>
</dbReference>
<feature type="compositionally biased region" description="Basic and acidic residues" evidence="1">
    <location>
        <begin position="84"/>
        <end position="96"/>
    </location>
</feature>
<dbReference type="Proteomes" id="UP000199569">
    <property type="component" value="Unassembled WGS sequence"/>
</dbReference>
<evidence type="ECO:0000256" key="1">
    <source>
        <dbReference type="SAM" id="MobiDB-lite"/>
    </source>
</evidence>
<organism evidence="2 3">
    <name type="scientific">Microvirga guangxiensis</name>
    <dbReference type="NCBI Taxonomy" id="549386"/>
    <lineage>
        <taxon>Bacteria</taxon>
        <taxon>Pseudomonadati</taxon>
        <taxon>Pseudomonadota</taxon>
        <taxon>Alphaproteobacteria</taxon>
        <taxon>Hyphomicrobiales</taxon>
        <taxon>Methylobacteriaceae</taxon>
        <taxon>Microvirga</taxon>
    </lineage>
</organism>
<proteinExistence type="predicted"/>
<dbReference type="AlphaFoldDB" id="A0A1G5K9E4"/>
<protein>
    <submittedName>
        <fullName evidence="2">Uncharacterized protein</fullName>
    </submittedName>
</protein>
<keyword evidence="3" id="KW-1185">Reference proteome</keyword>
<evidence type="ECO:0000313" key="3">
    <source>
        <dbReference type="Proteomes" id="UP000199569"/>
    </source>
</evidence>
<feature type="region of interest" description="Disordered" evidence="1">
    <location>
        <begin position="77"/>
        <end position="134"/>
    </location>
</feature>
<dbReference type="STRING" id="549386.SAMN02927923_03138"/>
<evidence type="ECO:0000313" key="2">
    <source>
        <dbReference type="EMBL" id="SCY97252.1"/>
    </source>
</evidence>
<reference evidence="2 3" key="1">
    <citation type="submission" date="2016-10" db="EMBL/GenBank/DDBJ databases">
        <authorList>
            <person name="de Groot N.N."/>
        </authorList>
    </citation>
    <scope>NUCLEOTIDE SEQUENCE [LARGE SCALE GENOMIC DNA]</scope>
    <source>
        <strain evidence="2 3">CGMCC 1.7666</strain>
    </source>
</reference>
<gene>
    <name evidence="2" type="ORF">SAMN02927923_03138</name>
</gene>
<name>A0A1G5K9E4_9HYPH</name>
<feature type="compositionally biased region" description="Polar residues" evidence="1">
    <location>
        <begin position="104"/>
        <end position="124"/>
    </location>
</feature>
<accession>A0A1G5K9E4</accession>